<organism evidence="1 2">
    <name type="scientific">Nonomuraea ferruginea</name>
    <dbReference type="NCBI Taxonomy" id="46174"/>
    <lineage>
        <taxon>Bacteria</taxon>
        <taxon>Bacillati</taxon>
        <taxon>Actinomycetota</taxon>
        <taxon>Actinomycetes</taxon>
        <taxon>Streptosporangiales</taxon>
        <taxon>Streptosporangiaceae</taxon>
        <taxon>Nonomuraea</taxon>
    </lineage>
</organism>
<name>A0ABT4SZZ4_9ACTN</name>
<proteinExistence type="predicted"/>
<dbReference type="Proteomes" id="UP001212498">
    <property type="component" value="Unassembled WGS sequence"/>
</dbReference>
<evidence type="ECO:0000313" key="1">
    <source>
        <dbReference type="EMBL" id="MDA0642819.1"/>
    </source>
</evidence>
<accession>A0ABT4SZZ4</accession>
<protein>
    <submittedName>
        <fullName evidence="1">Uncharacterized protein</fullName>
    </submittedName>
</protein>
<dbReference type="EMBL" id="JAPNUD010000051">
    <property type="protein sequence ID" value="MDA0642819.1"/>
    <property type="molecule type" value="Genomic_DNA"/>
</dbReference>
<reference evidence="1 2" key="1">
    <citation type="submission" date="2022-11" db="EMBL/GenBank/DDBJ databases">
        <title>Nonomuraea corallina sp. nov., a new species of the genus Nonomuraea isolated from sea side sediment in Thai sea.</title>
        <authorList>
            <person name="Ngamcharungchit C."/>
            <person name="Matsumoto A."/>
            <person name="Suriyachadkun C."/>
            <person name="Panbangred W."/>
            <person name="Inahashi Y."/>
            <person name="Intra B."/>
        </authorList>
    </citation>
    <scope>NUCLEOTIDE SEQUENCE [LARGE SCALE GENOMIC DNA]</scope>
    <source>
        <strain evidence="1 2">DSM 43553</strain>
    </source>
</reference>
<sequence length="290" mass="30818">MAVEWSRGEIVEALRTCALRRGGTEDGYSGLDVIAEPDTMLVTFRWRLDPNVYAVEVAFPTDPASPWTGLAVTSAYEWAADVMAGLSENLATGLVGWGGRTIRDGHVVLDSRHPVDVVPAGYYVASVPLVGVPRSSGPKRKGTFFTWGSPEALVPLPPSELGSWLAEEGMDVSLPRQLVVEDRLACWVQAYVDNARGEPHVGHAVVSWEDARHTVARLELVHLQPGVPSDVGAALAHGAVRVVTEAGALRVVTAIDGPELRGLGFQPANGGGLTFSTNVTPPPPHDAAEL</sequence>
<comment type="caution">
    <text evidence="1">The sequence shown here is derived from an EMBL/GenBank/DDBJ whole genome shotgun (WGS) entry which is preliminary data.</text>
</comment>
<keyword evidence="2" id="KW-1185">Reference proteome</keyword>
<evidence type="ECO:0000313" key="2">
    <source>
        <dbReference type="Proteomes" id="UP001212498"/>
    </source>
</evidence>
<gene>
    <name evidence="1" type="ORF">OUY24_19500</name>
</gene>
<dbReference type="RefSeq" id="WP_271277268.1">
    <property type="nucleotide sequence ID" value="NZ_BAABFD010000016.1"/>
</dbReference>